<keyword evidence="3 4" id="KW-0687">Ribonucleoprotein</keyword>
<dbReference type="Proteomes" id="UP001497600">
    <property type="component" value="Chromosome A"/>
</dbReference>
<evidence type="ECO:0000256" key="4">
    <source>
        <dbReference type="RuleBase" id="RU004005"/>
    </source>
</evidence>
<dbReference type="GO" id="GO:0005840">
    <property type="term" value="C:ribosome"/>
    <property type="evidence" value="ECO:0007669"/>
    <property type="project" value="UniProtKB-KW"/>
</dbReference>
<dbReference type="PANTHER" id="PTHR13501:SF8">
    <property type="entry name" value="LARGE RIBOSOMAL SUBUNIT PROTEIN UL22M"/>
    <property type="match status" value="1"/>
</dbReference>
<sequence>MFWRSTVPRLVDTRVLPQVSVRLSRAQLHNTSFLNSGGSLFGDITNAPKQPESTVSSTTDSETGSKVPENAQQDKELQEFRRENALKEQISIDKYVTPLKQKLFNLNVKANGFFKNNQVIHDPETGKMFKLTLKEKEIEYLEPSIYLQSLRIKSSVKKATLVNRFVRGYNVKTAINQLHFNPKKMATELEKLLKDGLTQARTQGLNEDGLYIDQVWAGSDGGTTKRADAKGRGRTGVLRHRYAHVKAVLKTEQTLQRLKWEKEQAVLESKPKMNLNNEPLNFRVKPFYKW</sequence>
<dbReference type="InterPro" id="IPR036394">
    <property type="entry name" value="Ribosomal_uL22_sf"/>
</dbReference>
<dbReference type="Gene3D" id="3.90.470.10">
    <property type="entry name" value="Ribosomal protein L22/L17"/>
    <property type="match status" value="1"/>
</dbReference>
<dbReference type="PANTHER" id="PTHR13501">
    <property type="entry name" value="CHLOROPLAST 50S RIBOSOMAL PROTEIN L22-RELATED"/>
    <property type="match status" value="1"/>
</dbReference>
<feature type="compositionally biased region" description="Low complexity" evidence="5">
    <location>
        <begin position="53"/>
        <end position="65"/>
    </location>
</feature>
<dbReference type="Pfam" id="PF00237">
    <property type="entry name" value="Ribosomal_L22"/>
    <property type="match status" value="1"/>
</dbReference>
<keyword evidence="7" id="KW-1185">Reference proteome</keyword>
<organism evidence="6 7">
    <name type="scientific">[Candida] anglica</name>
    <dbReference type="NCBI Taxonomy" id="148631"/>
    <lineage>
        <taxon>Eukaryota</taxon>
        <taxon>Fungi</taxon>
        <taxon>Dikarya</taxon>
        <taxon>Ascomycota</taxon>
        <taxon>Saccharomycotina</taxon>
        <taxon>Pichiomycetes</taxon>
        <taxon>Debaryomycetaceae</taxon>
        <taxon>Kurtzmaniella</taxon>
    </lineage>
</organism>
<accession>A0ABP0E5E3</accession>
<dbReference type="InterPro" id="IPR047867">
    <property type="entry name" value="Ribosomal_uL22_bac/org-type"/>
</dbReference>
<gene>
    <name evidence="6" type="primary">MRPL22</name>
    <name evidence="6" type="ORF">CAAN4_A02718</name>
</gene>
<feature type="region of interest" description="Disordered" evidence="5">
    <location>
        <begin position="40"/>
        <end position="76"/>
    </location>
</feature>
<keyword evidence="2 4" id="KW-0689">Ribosomal protein</keyword>
<evidence type="ECO:0000313" key="7">
    <source>
        <dbReference type="Proteomes" id="UP001497600"/>
    </source>
</evidence>
<evidence type="ECO:0000256" key="5">
    <source>
        <dbReference type="SAM" id="MobiDB-lite"/>
    </source>
</evidence>
<dbReference type="EMBL" id="OZ004253">
    <property type="protein sequence ID" value="CAK7892396.1"/>
    <property type="molecule type" value="Genomic_DNA"/>
</dbReference>
<evidence type="ECO:0000313" key="6">
    <source>
        <dbReference type="EMBL" id="CAK7892396.1"/>
    </source>
</evidence>
<comment type="similarity">
    <text evidence="1 4">Belongs to the universal ribosomal protein uL22 family.</text>
</comment>
<dbReference type="InterPro" id="IPR001063">
    <property type="entry name" value="Ribosomal_uL22"/>
</dbReference>
<protein>
    <submittedName>
        <fullName evidence="6">54S ribosomal protein L22, mitochondrial</fullName>
    </submittedName>
</protein>
<dbReference type="SUPFAM" id="SSF54843">
    <property type="entry name" value="Ribosomal protein L22"/>
    <property type="match status" value="1"/>
</dbReference>
<evidence type="ECO:0000256" key="3">
    <source>
        <dbReference type="ARBA" id="ARBA00023274"/>
    </source>
</evidence>
<reference evidence="6 7" key="1">
    <citation type="submission" date="2024-01" db="EMBL/GenBank/DDBJ databases">
        <authorList>
            <consortium name="Genoscope - CEA"/>
            <person name="William W."/>
        </authorList>
    </citation>
    <scope>NUCLEOTIDE SEQUENCE [LARGE SCALE GENOMIC DNA]</scope>
    <source>
        <strain evidence="6 7">29B2s-10</strain>
    </source>
</reference>
<name>A0ABP0E5E3_9ASCO</name>
<evidence type="ECO:0000256" key="1">
    <source>
        <dbReference type="ARBA" id="ARBA00009451"/>
    </source>
</evidence>
<evidence type="ECO:0000256" key="2">
    <source>
        <dbReference type="ARBA" id="ARBA00022980"/>
    </source>
</evidence>
<proteinExistence type="inferred from homology"/>